<dbReference type="EMBL" id="KE671969">
    <property type="protein sequence ID" value="ERE79676.1"/>
    <property type="molecule type" value="Genomic_DNA"/>
</dbReference>
<protein>
    <submittedName>
        <fullName evidence="1">Uncharacterized protein</fullName>
    </submittedName>
</protein>
<dbReference type="Proteomes" id="UP000030759">
    <property type="component" value="Unassembled WGS sequence"/>
</dbReference>
<accession>A0A061IDN3</accession>
<sequence length="69" mass="7375">MLAPAISFTLYSPQQSSLTQSSRAHSGASICITGFGSFSSQTRLLSLLLGTIQDHLPSSDTVPFHITHQ</sequence>
<gene>
    <name evidence="1" type="ORF">H671_3g9413</name>
</gene>
<evidence type="ECO:0000313" key="2">
    <source>
        <dbReference type="Proteomes" id="UP000030759"/>
    </source>
</evidence>
<organism evidence="1 2">
    <name type="scientific">Cricetulus griseus</name>
    <name type="common">Chinese hamster</name>
    <name type="synonym">Cricetulus barabensis griseus</name>
    <dbReference type="NCBI Taxonomy" id="10029"/>
    <lineage>
        <taxon>Eukaryota</taxon>
        <taxon>Metazoa</taxon>
        <taxon>Chordata</taxon>
        <taxon>Craniata</taxon>
        <taxon>Vertebrata</taxon>
        <taxon>Euteleostomi</taxon>
        <taxon>Mammalia</taxon>
        <taxon>Eutheria</taxon>
        <taxon>Euarchontoglires</taxon>
        <taxon>Glires</taxon>
        <taxon>Rodentia</taxon>
        <taxon>Myomorpha</taxon>
        <taxon>Muroidea</taxon>
        <taxon>Cricetidae</taxon>
        <taxon>Cricetinae</taxon>
        <taxon>Cricetulus</taxon>
    </lineage>
</organism>
<dbReference type="AlphaFoldDB" id="A0A061IDN3"/>
<evidence type="ECO:0000313" key="1">
    <source>
        <dbReference type="EMBL" id="ERE79676.1"/>
    </source>
</evidence>
<proteinExistence type="predicted"/>
<reference evidence="2" key="1">
    <citation type="journal article" date="2013" name="Nat. Biotechnol.">
        <title>Chinese hamster genome sequenced from sorted chromosomes.</title>
        <authorList>
            <person name="Brinkrolf K."/>
            <person name="Rupp O."/>
            <person name="Laux H."/>
            <person name="Kollin F."/>
            <person name="Ernst W."/>
            <person name="Linke B."/>
            <person name="Kofler R."/>
            <person name="Romand S."/>
            <person name="Hesse F."/>
            <person name="Budach W.E."/>
            <person name="Galosy S."/>
            <person name="Muller D."/>
            <person name="Noll T."/>
            <person name="Wienberg J."/>
            <person name="Jostock T."/>
            <person name="Leonard M."/>
            <person name="Grillari J."/>
            <person name="Tauch A."/>
            <person name="Goesmann A."/>
            <person name="Helk B."/>
            <person name="Mott J.E."/>
            <person name="Puhler A."/>
            <person name="Borth N."/>
        </authorList>
    </citation>
    <scope>NUCLEOTIDE SEQUENCE [LARGE SCALE GENOMIC DNA]</scope>
    <source>
        <strain evidence="2">17A/GY</strain>
    </source>
</reference>
<name>A0A061IDN3_CRIGR</name>